<keyword evidence="2" id="KW-1185">Reference proteome</keyword>
<reference evidence="1 2" key="1">
    <citation type="journal article" date="2017" name="Gigascience">
        <title>Draft genome of the honey bee ectoparasitic mite, Tropilaelaps mercedesae, is shaped by the parasitic life history.</title>
        <authorList>
            <person name="Dong X."/>
            <person name="Armstrong S.D."/>
            <person name="Xia D."/>
            <person name="Makepeace B.L."/>
            <person name="Darby A.C."/>
            <person name="Kadowaki T."/>
        </authorList>
    </citation>
    <scope>NUCLEOTIDE SEQUENCE [LARGE SCALE GENOMIC DNA]</scope>
    <source>
        <strain evidence="1">Wuxi-XJTLU</strain>
    </source>
</reference>
<comment type="caution">
    <text evidence="1">The sequence shown here is derived from an EMBL/GenBank/DDBJ whole genome shotgun (WGS) entry which is preliminary data.</text>
</comment>
<proteinExistence type="predicted"/>
<accession>A0A1V9XI55</accession>
<dbReference type="EMBL" id="MNPL01010553">
    <property type="protein sequence ID" value="OQR73058.1"/>
    <property type="molecule type" value="Genomic_DNA"/>
</dbReference>
<dbReference type="AlphaFoldDB" id="A0A1V9XI55"/>
<evidence type="ECO:0000313" key="2">
    <source>
        <dbReference type="Proteomes" id="UP000192247"/>
    </source>
</evidence>
<dbReference type="InParanoid" id="A0A1V9XI55"/>
<organism evidence="1 2">
    <name type="scientific">Tropilaelaps mercedesae</name>
    <dbReference type="NCBI Taxonomy" id="418985"/>
    <lineage>
        <taxon>Eukaryota</taxon>
        <taxon>Metazoa</taxon>
        <taxon>Ecdysozoa</taxon>
        <taxon>Arthropoda</taxon>
        <taxon>Chelicerata</taxon>
        <taxon>Arachnida</taxon>
        <taxon>Acari</taxon>
        <taxon>Parasitiformes</taxon>
        <taxon>Mesostigmata</taxon>
        <taxon>Gamasina</taxon>
        <taxon>Dermanyssoidea</taxon>
        <taxon>Laelapidae</taxon>
        <taxon>Tropilaelaps</taxon>
    </lineage>
</organism>
<sequence>MTQQVAQFEWHQRANNGTEPLRCAVEIPCTANLEELAFRLVKENGLPFYVKADHGSESDNCVIVSCILPSVDVFPLRAQLSTEFSCRPSSAVDRAQLSTKLSYPHS</sequence>
<gene>
    <name evidence="1" type="ORF">BIW11_09982</name>
</gene>
<name>A0A1V9XI55_9ACAR</name>
<evidence type="ECO:0000313" key="1">
    <source>
        <dbReference type="EMBL" id="OQR73058.1"/>
    </source>
</evidence>
<dbReference type="Proteomes" id="UP000192247">
    <property type="component" value="Unassembled WGS sequence"/>
</dbReference>
<protein>
    <submittedName>
        <fullName evidence="1">Uncharacterized protein</fullName>
    </submittedName>
</protein>